<feature type="transmembrane region" description="Helical" evidence="1">
    <location>
        <begin position="7"/>
        <end position="33"/>
    </location>
</feature>
<feature type="transmembrane region" description="Helical" evidence="1">
    <location>
        <begin position="190"/>
        <end position="213"/>
    </location>
</feature>
<keyword evidence="1" id="KW-0472">Membrane</keyword>
<feature type="transmembrane region" description="Helical" evidence="1">
    <location>
        <begin position="271"/>
        <end position="291"/>
    </location>
</feature>
<evidence type="ECO:0008006" key="4">
    <source>
        <dbReference type="Google" id="ProtNLM"/>
    </source>
</evidence>
<proteinExistence type="predicted"/>
<feature type="transmembrane region" description="Helical" evidence="1">
    <location>
        <begin position="159"/>
        <end position="178"/>
    </location>
</feature>
<feature type="transmembrane region" description="Helical" evidence="1">
    <location>
        <begin position="339"/>
        <end position="366"/>
    </location>
</feature>
<dbReference type="RefSeq" id="WP_139989649.1">
    <property type="nucleotide sequence ID" value="NZ_JASOPS010000001.1"/>
</dbReference>
<sequence length="375" mass="44462">MIIIFIILYSLLILIFKKNFYFSFLFLSVLIASTDFSNFSVPIIWLLIIIGVVTKKIRFDKNNFLCLLLLFILLISLISLSFLNGAFVYNSIGTLSKLMIIFVFLLMSYKNLLFNVDDVYLNIKFFIFLSLVSFILYPFGYYSDQGILLNRFSGFLYDANYFALFCFIFYLFVDMYRYGSSKDVKVIKAFMLFFILISQSLSTMLFFLVYIFISKKIILCLSRRINPYFYFVILIIMLLYFRSIETIAFYDDWQDSYLSMKFNSVIIRLNGLHAGFVHIGRDLSIFLWGMGSGRSLEVFDRVFHNLYFQELFDHGLVYYFMISCVIYKATKNSSYNVSVVIFFLLMNNLIFDNFYIFIFVFCFMIFSLDNRFDNC</sequence>
<protein>
    <recommendedName>
        <fullName evidence="4">Wzy</fullName>
    </recommendedName>
</protein>
<keyword evidence="3" id="KW-1185">Reference proteome</keyword>
<comment type="caution">
    <text evidence="2">The sequence shown here is derived from an EMBL/GenBank/DDBJ whole genome shotgun (WGS) entry which is preliminary data.</text>
</comment>
<accession>A0ABQ6SPT2</accession>
<name>A0ABQ6SPT2_9PAST</name>
<dbReference type="Proteomes" id="UP000324828">
    <property type="component" value="Unassembled WGS sequence"/>
</dbReference>
<feature type="transmembrane region" description="Helical" evidence="1">
    <location>
        <begin position="88"/>
        <end position="107"/>
    </location>
</feature>
<organism evidence="2 3">
    <name type="scientific">Haemophilus seminalis</name>
    <dbReference type="NCBI Taxonomy" id="2582921"/>
    <lineage>
        <taxon>Bacteria</taxon>
        <taxon>Pseudomonadati</taxon>
        <taxon>Pseudomonadota</taxon>
        <taxon>Gammaproteobacteria</taxon>
        <taxon>Pasteurellales</taxon>
        <taxon>Pasteurellaceae</taxon>
        <taxon>Haemophilus</taxon>
    </lineage>
</organism>
<feature type="transmembrane region" description="Helical" evidence="1">
    <location>
        <begin position="311"/>
        <end position="327"/>
    </location>
</feature>
<reference evidence="2 3" key="1">
    <citation type="submission" date="2019-09" db="EMBL/GenBank/DDBJ databases">
        <title>Haemophilus seminale sp. nov., isolated from human semen.</title>
        <authorList>
            <person name="Zheng M."/>
        </authorList>
    </citation>
    <scope>NUCLEOTIDE SEQUENCE [LARGE SCALE GENOMIC DNA]</scope>
    <source>
        <strain evidence="2 3">SZY H2</strain>
    </source>
</reference>
<keyword evidence="1" id="KW-1133">Transmembrane helix</keyword>
<feature type="transmembrane region" description="Helical" evidence="1">
    <location>
        <begin position="119"/>
        <end position="139"/>
    </location>
</feature>
<feature type="transmembrane region" description="Helical" evidence="1">
    <location>
        <begin position="39"/>
        <end position="57"/>
    </location>
</feature>
<evidence type="ECO:0000313" key="2">
    <source>
        <dbReference type="EMBL" id="KAA5524073.1"/>
    </source>
</evidence>
<evidence type="ECO:0000313" key="3">
    <source>
        <dbReference type="Proteomes" id="UP000324828"/>
    </source>
</evidence>
<gene>
    <name evidence="2" type="ORF">F2S80_01535</name>
</gene>
<keyword evidence="1" id="KW-0812">Transmembrane</keyword>
<evidence type="ECO:0000256" key="1">
    <source>
        <dbReference type="SAM" id="Phobius"/>
    </source>
</evidence>
<feature type="transmembrane region" description="Helical" evidence="1">
    <location>
        <begin position="64"/>
        <end position="82"/>
    </location>
</feature>
<feature type="transmembrane region" description="Helical" evidence="1">
    <location>
        <begin position="228"/>
        <end position="250"/>
    </location>
</feature>
<dbReference type="EMBL" id="VXDF01000001">
    <property type="protein sequence ID" value="KAA5524073.1"/>
    <property type="molecule type" value="Genomic_DNA"/>
</dbReference>